<evidence type="ECO:0000313" key="8">
    <source>
        <dbReference type="Proteomes" id="UP000190064"/>
    </source>
</evidence>
<protein>
    <submittedName>
        <fullName evidence="7">EamA family transporter</fullName>
    </submittedName>
</protein>
<evidence type="ECO:0000256" key="5">
    <source>
        <dbReference type="SAM" id="Phobius"/>
    </source>
</evidence>
<comment type="caution">
    <text evidence="7">The sequence shown here is derived from an EMBL/GenBank/DDBJ whole genome shotgun (WGS) entry which is preliminary data.</text>
</comment>
<feature type="transmembrane region" description="Helical" evidence="5">
    <location>
        <begin position="249"/>
        <end position="268"/>
    </location>
</feature>
<dbReference type="Pfam" id="PF00892">
    <property type="entry name" value="EamA"/>
    <property type="match status" value="1"/>
</dbReference>
<evidence type="ECO:0000256" key="2">
    <source>
        <dbReference type="ARBA" id="ARBA00022692"/>
    </source>
</evidence>
<dbReference type="EMBL" id="MTSD02000010">
    <property type="protein sequence ID" value="OOV86027.1"/>
    <property type="molecule type" value="Genomic_DNA"/>
</dbReference>
<proteinExistence type="predicted"/>
<feature type="transmembrane region" description="Helical" evidence="5">
    <location>
        <begin position="185"/>
        <end position="204"/>
    </location>
</feature>
<evidence type="ECO:0000256" key="1">
    <source>
        <dbReference type="ARBA" id="ARBA00004141"/>
    </source>
</evidence>
<evidence type="ECO:0000256" key="3">
    <source>
        <dbReference type="ARBA" id="ARBA00022989"/>
    </source>
</evidence>
<feature type="transmembrane region" description="Helical" evidence="5">
    <location>
        <begin position="219"/>
        <end position="237"/>
    </location>
</feature>
<feature type="transmembrane region" description="Helical" evidence="5">
    <location>
        <begin position="34"/>
        <end position="55"/>
    </location>
</feature>
<feature type="transmembrane region" description="Helical" evidence="5">
    <location>
        <begin position="76"/>
        <end position="93"/>
    </location>
</feature>
<evidence type="ECO:0000313" key="7">
    <source>
        <dbReference type="EMBL" id="OOV86027.1"/>
    </source>
</evidence>
<organism evidence="7 8">
    <name type="scientific">Oceanospirillum linum</name>
    <dbReference type="NCBI Taxonomy" id="966"/>
    <lineage>
        <taxon>Bacteria</taxon>
        <taxon>Pseudomonadati</taxon>
        <taxon>Pseudomonadota</taxon>
        <taxon>Gammaproteobacteria</taxon>
        <taxon>Oceanospirillales</taxon>
        <taxon>Oceanospirillaceae</taxon>
        <taxon>Oceanospirillum</taxon>
    </lineage>
</organism>
<keyword evidence="3 5" id="KW-1133">Transmembrane helix</keyword>
<dbReference type="AlphaFoldDB" id="A0A1T1H8I5"/>
<dbReference type="SUPFAM" id="SSF103481">
    <property type="entry name" value="Multidrug resistance efflux transporter EmrE"/>
    <property type="match status" value="2"/>
</dbReference>
<feature type="domain" description="EamA" evidence="6">
    <location>
        <begin position="6"/>
        <end position="139"/>
    </location>
</feature>
<feature type="transmembrane region" description="Helical" evidence="5">
    <location>
        <begin position="124"/>
        <end position="143"/>
    </location>
</feature>
<feature type="transmembrane region" description="Helical" evidence="5">
    <location>
        <begin position="149"/>
        <end position="173"/>
    </location>
</feature>
<dbReference type="Proteomes" id="UP000190064">
    <property type="component" value="Unassembled WGS sequence"/>
</dbReference>
<evidence type="ECO:0000259" key="6">
    <source>
        <dbReference type="Pfam" id="PF00892"/>
    </source>
</evidence>
<dbReference type="STRING" id="966.BTA35_0215795"/>
<dbReference type="PANTHER" id="PTHR22911:SF6">
    <property type="entry name" value="SOLUTE CARRIER FAMILY 35 MEMBER G1"/>
    <property type="match status" value="1"/>
</dbReference>
<feature type="transmembrane region" description="Helical" evidence="5">
    <location>
        <begin position="274"/>
        <end position="291"/>
    </location>
</feature>
<feature type="transmembrane region" description="Helical" evidence="5">
    <location>
        <begin position="99"/>
        <end position="117"/>
    </location>
</feature>
<accession>A0A1T1H8I5</accession>
<dbReference type="InterPro" id="IPR037185">
    <property type="entry name" value="EmrE-like"/>
</dbReference>
<comment type="subcellular location">
    <subcellularLocation>
        <location evidence="1">Membrane</location>
        <topology evidence="1">Multi-pass membrane protein</topology>
    </subcellularLocation>
</comment>
<keyword evidence="2 5" id="KW-0812">Transmembrane</keyword>
<reference evidence="7" key="1">
    <citation type="submission" date="2017-02" db="EMBL/GenBank/DDBJ databases">
        <title>Draft Genome Sequence of the Salt Water Bacterium Oceanospirillum linum ATCC 11336.</title>
        <authorList>
            <person name="Trachtenberg A.M."/>
            <person name="Carney J.G."/>
            <person name="Linnane J.D."/>
            <person name="Rheaume B.A."/>
            <person name="Pitts N.L."/>
            <person name="Mykles D.L."/>
            <person name="Maclea K.S."/>
        </authorList>
    </citation>
    <scope>NUCLEOTIDE SEQUENCE [LARGE SCALE GENOMIC DNA]</scope>
    <source>
        <strain evidence="7">ATCC 11336</strain>
    </source>
</reference>
<dbReference type="GO" id="GO:0016020">
    <property type="term" value="C:membrane"/>
    <property type="evidence" value="ECO:0007669"/>
    <property type="project" value="UniProtKB-SubCell"/>
</dbReference>
<name>A0A1T1H8I5_OCELI</name>
<sequence>MRVSWKGIWLRLLASALFAGMALCVKKAATEAPVGQIVFWCSSVALIPIVFYLVYLRVFPLALKTKNWRGHLERSAYGCLAMFFSFISLAYLPLTLASIFGFLAPMLAIPMAALYLGEHPGGHLIAMVLMGFFGVLITLYPMLESPEMSQATLLGSAAGLIMAIVTALAKVKIKQLTQTEHPGSIAFYFALTCSGVGGATVLAGDVTTSWQWAELTTQSVVWLLGAGFLGGLAHVIMTEAVARASVSTLAVFEYSAIFWALSLDFIFFGDVPGLLSLLGVSIIITAGLNIIRRQNTRMNQ</sequence>
<keyword evidence="4 5" id="KW-0472">Membrane</keyword>
<dbReference type="PANTHER" id="PTHR22911">
    <property type="entry name" value="ACYL-MALONYL CONDENSING ENZYME-RELATED"/>
    <property type="match status" value="1"/>
</dbReference>
<dbReference type="InterPro" id="IPR000620">
    <property type="entry name" value="EamA_dom"/>
</dbReference>
<gene>
    <name evidence="7" type="ORF">BTA35_0215795</name>
</gene>
<evidence type="ECO:0000256" key="4">
    <source>
        <dbReference type="ARBA" id="ARBA00023136"/>
    </source>
</evidence>
<keyword evidence="8" id="KW-1185">Reference proteome</keyword>